<dbReference type="Ensembl" id="ENSTMTT00000009709.1">
    <property type="protein sequence ID" value="ENSTMTP00000009393.1"/>
    <property type="gene ID" value="ENSTMTG00000006841.1"/>
</dbReference>
<reference evidence="11" key="2">
    <citation type="submission" date="2025-09" db="UniProtKB">
        <authorList>
            <consortium name="Ensembl"/>
        </authorList>
    </citation>
    <scope>IDENTIFICATION</scope>
</reference>
<evidence type="ECO:0000256" key="2">
    <source>
        <dbReference type="ARBA" id="ARBA00022525"/>
    </source>
</evidence>
<accession>A0A674IMM7</accession>
<dbReference type="SUPFAM" id="SSF57362">
    <property type="entry name" value="BPTI-like"/>
    <property type="match status" value="1"/>
</dbReference>
<dbReference type="Gene3D" id="3.40.50.410">
    <property type="entry name" value="von Willebrand factor, type A domain"/>
    <property type="match status" value="1"/>
</dbReference>
<dbReference type="InterPro" id="IPR003961">
    <property type="entry name" value="FN3_dom"/>
</dbReference>
<dbReference type="InterPro" id="IPR036465">
    <property type="entry name" value="vWFA_dom_sf"/>
</dbReference>
<name>A0A674IMM7_9SAUR</name>
<dbReference type="Pfam" id="PF00041">
    <property type="entry name" value="fn3"/>
    <property type="match status" value="1"/>
</dbReference>
<sequence>MAFLLDSSESTSPLQFNEMKKYISYIVNQLEISSNPKASQHHARVAVLQHAPYEYESNSNSLPVKVELSLTDYGSKDKMMDFIQNQMVQLYGTRDLGSAIKYTTGHVFESAPNPRDLKVLVLMMTGEVKKQELEHLERVILGAKCKGYFFVVLGIGKKVNVKNIYSLASEPNDVFFKLVEKPSELHEEPLLRFAKLLPSFISSENSFYLSPDIRKQCDWFQDDQLAKIVVFLQQIGLCCTAVKVESEIQITDITENSAKLRWVNPEPQTVDFFDISITSTQDHSLVLKLNLTSTERVIGGLRSGQKYQVAITGYHKSQVKVTYMGTFSTKSMPVSKAQSVATANLMVNTEPLERPEIDICRLQKEEGTCRDFVLKWYYDSETKSCARFWYGGCGGNENKFNTQKECEKVCIPGKTSPGYISQSTLV</sequence>
<dbReference type="FunFam" id="3.40.50.410:FF:000021">
    <property type="entry name" value="Collagen, type VI, alpha 3"/>
    <property type="match status" value="1"/>
</dbReference>
<dbReference type="GO" id="GO:0005581">
    <property type="term" value="C:collagen trimer"/>
    <property type="evidence" value="ECO:0007669"/>
    <property type="project" value="UniProtKB-KW"/>
</dbReference>
<dbReference type="Pfam" id="PF00092">
    <property type="entry name" value="VWA"/>
    <property type="match status" value="1"/>
</dbReference>
<dbReference type="PRINTS" id="PR00759">
    <property type="entry name" value="BASICPTASE"/>
</dbReference>
<keyword evidence="7" id="KW-1015">Disulfide bond</keyword>
<evidence type="ECO:0000256" key="7">
    <source>
        <dbReference type="ARBA" id="ARBA00023157"/>
    </source>
</evidence>
<dbReference type="SMART" id="SM00131">
    <property type="entry name" value="KU"/>
    <property type="match status" value="1"/>
</dbReference>
<dbReference type="Pfam" id="PF00014">
    <property type="entry name" value="Kunitz_BPTI"/>
    <property type="match status" value="1"/>
</dbReference>
<dbReference type="PROSITE" id="PS00280">
    <property type="entry name" value="BPTI_KUNITZ_1"/>
    <property type="match status" value="1"/>
</dbReference>
<dbReference type="InterPro" id="IPR050098">
    <property type="entry name" value="TFPI/VKTCI-like"/>
</dbReference>
<dbReference type="PANTHER" id="PTHR10083">
    <property type="entry name" value="KUNITZ-TYPE PROTEASE INHIBITOR-RELATED"/>
    <property type="match status" value="1"/>
</dbReference>
<evidence type="ECO:0000259" key="9">
    <source>
        <dbReference type="PROSITE" id="PS50279"/>
    </source>
</evidence>
<dbReference type="Gene3D" id="4.10.410.10">
    <property type="entry name" value="Pancreatic trypsin inhibitor Kunitz domain"/>
    <property type="match status" value="1"/>
</dbReference>
<dbReference type="InterPro" id="IPR036116">
    <property type="entry name" value="FN3_sf"/>
</dbReference>
<feature type="domain" description="VWFA" evidence="8">
    <location>
        <begin position="1"/>
        <end position="196"/>
    </location>
</feature>
<evidence type="ECO:0000256" key="5">
    <source>
        <dbReference type="ARBA" id="ARBA00022900"/>
    </source>
</evidence>
<evidence type="ECO:0000313" key="11">
    <source>
        <dbReference type="Ensembl" id="ENSTMTP00000009393.1"/>
    </source>
</evidence>
<dbReference type="GO" id="GO:0005615">
    <property type="term" value="C:extracellular space"/>
    <property type="evidence" value="ECO:0007669"/>
    <property type="project" value="TreeGrafter"/>
</dbReference>
<dbReference type="InterPro" id="IPR020901">
    <property type="entry name" value="Prtase_inh_Kunz-CS"/>
</dbReference>
<proteinExistence type="predicted"/>
<dbReference type="CDD" id="cd01450">
    <property type="entry name" value="vWFA_subfamily_ECM"/>
    <property type="match status" value="1"/>
</dbReference>
<evidence type="ECO:0000256" key="4">
    <source>
        <dbReference type="ARBA" id="ARBA00022690"/>
    </source>
</evidence>
<reference evidence="11" key="1">
    <citation type="submission" date="2025-08" db="UniProtKB">
        <authorList>
            <consortium name="Ensembl"/>
        </authorList>
    </citation>
    <scope>IDENTIFICATION</scope>
</reference>
<dbReference type="PANTHER" id="PTHR10083:SF381">
    <property type="entry name" value="BPTI_KUNITZ INHIBITOR DOMAIN-CONTAINING PROTEIN"/>
    <property type="match status" value="1"/>
</dbReference>
<keyword evidence="5" id="KW-0722">Serine protease inhibitor</keyword>
<keyword evidence="4" id="KW-0646">Protease inhibitor</keyword>
<dbReference type="PROSITE" id="PS50234">
    <property type="entry name" value="VWFA"/>
    <property type="match status" value="1"/>
</dbReference>
<dbReference type="Proteomes" id="UP000472274">
    <property type="component" value="Unplaced"/>
</dbReference>
<keyword evidence="12" id="KW-1185">Reference proteome</keyword>
<keyword evidence="3" id="KW-0272">Extracellular matrix</keyword>
<dbReference type="InterPro" id="IPR013783">
    <property type="entry name" value="Ig-like_fold"/>
</dbReference>
<feature type="domain" description="Fibronectin type-III" evidence="10">
    <location>
        <begin position="244"/>
        <end position="339"/>
    </location>
</feature>
<dbReference type="SMART" id="SM00327">
    <property type="entry name" value="VWA"/>
    <property type="match status" value="1"/>
</dbReference>
<protein>
    <recommendedName>
        <fullName evidence="13">Collagen type VI alpha 3 chain</fullName>
    </recommendedName>
</protein>
<evidence type="ECO:0000256" key="1">
    <source>
        <dbReference type="ARBA" id="ARBA00004498"/>
    </source>
</evidence>
<feature type="domain" description="BPTI/Kunitz inhibitor" evidence="9">
    <location>
        <begin position="360"/>
        <end position="410"/>
    </location>
</feature>
<dbReference type="GeneTree" id="ENSGT00940000156462"/>
<organism evidence="11 12">
    <name type="scientific">Terrapene triunguis</name>
    <name type="common">Three-toed box turtle</name>
    <dbReference type="NCBI Taxonomy" id="2587831"/>
    <lineage>
        <taxon>Eukaryota</taxon>
        <taxon>Metazoa</taxon>
        <taxon>Chordata</taxon>
        <taxon>Craniata</taxon>
        <taxon>Vertebrata</taxon>
        <taxon>Euteleostomi</taxon>
        <taxon>Archelosauria</taxon>
        <taxon>Testudinata</taxon>
        <taxon>Testudines</taxon>
        <taxon>Cryptodira</taxon>
        <taxon>Durocryptodira</taxon>
        <taxon>Testudinoidea</taxon>
        <taxon>Emydidae</taxon>
        <taxon>Terrapene</taxon>
    </lineage>
</organism>
<dbReference type="PROSITE" id="PS50853">
    <property type="entry name" value="FN3"/>
    <property type="match status" value="1"/>
</dbReference>
<evidence type="ECO:0000313" key="12">
    <source>
        <dbReference type="Proteomes" id="UP000472274"/>
    </source>
</evidence>
<dbReference type="InParanoid" id="A0A674IMM7"/>
<dbReference type="GO" id="GO:0004867">
    <property type="term" value="F:serine-type endopeptidase inhibitor activity"/>
    <property type="evidence" value="ECO:0007669"/>
    <property type="project" value="UniProtKB-KW"/>
</dbReference>
<evidence type="ECO:0008006" key="13">
    <source>
        <dbReference type="Google" id="ProtNLM"/>
    </source>
</evidence>
<dbReference type="SUPFAM" id="SSF53300">
    <property type="entry name" value="vWA-like"/>
    <property type="match status" value="1"/>
</dbReference>
<dbReference type="InterPro" id="IPR036880">
    <property type="entry name" value="Kunitz_BPTI_sf"/>
</dbReference>
<keyword evidence="6" id="KW-0176">Collagen</keyword>
<evidence type="ECO:0000256" key="3">
    <source>
        <dbReference type="ARBA" id="ARBA00022530"/>
    </source>
</evidence>
<dbReference type="AlphaFoldDB" id="A0A674IMM7"/>
<dbReference type="InterPro" id="IPR002223">
    <property type="entry name" value="Kunitz_BPTI"/>
</dbReference>
<comment type="subcellular location">
    <subcellularLocation>
        <location evidence="1">Secreted</location>
        <location evidence="1">Extracellular space</location>
        <location evidence="1">Extracellular matrix</location>
    </subcellularLocation>
</comment>
<evidence type="ECO:0000259" key="8">
    <source>
        <dbReference type="PROSITE" id="PS50234"/>
    </source>
</evidence>
<dbReference type="SUPFAM" id="SSF49265">
    <property type="entry name" value="Fibronectin type III"/>
    <property type="match status" value="1"/>
</dbReference>
<dbReference type="InterPro" id="IPR002035">
    <property type="entry name" value="VWF_A"/>
</dbReference>
<dbReference type="PROSITE" id="PS50279">
    <property type="entry name" value="BPTI_KUNITZ_2"/>
    <property type="match status" value="1"/>
</dbReference>
<keyword evidence="2" id="KW-0964">Secreted</keyword>
<evidence type="ECO:0000259" key="10">
    <source>
        <dbReference type="PROSITE" id="PS50853"/>
    </source>
</evidence>
<dbReference type="FunFam" id="4.10.410.10:FF:000007">
    <property type="entry name" value="Collagen type VI alpha 3 chain"/>
    <property type="match status" value="1"/>
</dbReference>
<dbReference type="Gene3D" id="2.60.40.10">
    <property type="entry name" value="Immunoglobulins"/>
    <property type="match status" value="1"/>
</dbReference>
<evidence type="ECO:0000256" key="6">
    <source>
        <dbReference type="ARBA" id="ARBA00023119"/>
    </source>
</evidence>
<dbReference type="CDD" id="cd22629">
    <property type="entry name" value="Kunitz_collagen_alpha3_VI"/>
    <property type="match status" value="1"/>
</dbReference>
<dbReference type="CDD" id="cd00063">
    <property type="entry name" value="FN3"/>
    <property type="match status" value="1"/>
</dbReference>